<gene>
    <name evidence="2" type="ORF">LSINAPIS_LOCUS6288</name>
</gene>
<evidence type="ECO:0000256" key="1">
    <source>
        <dbReference type="SAM" id="MobiDB-lite"/>
    </source>
</evidence>
<proteinExistence type="predicted"/>
<evidence type="ECO:0000313" key="3">
    <source>
        <dbReference type="Proteomes" id="UP000324832"/>
    </source>
</evidence>
<protein>
    <submittedName>
        <fullName evidence="2">Uncharacterized protein</fullName>
    </submittedName>
</protein>
<name>A0A5E4QA50_9NEOP</name>
<evidence type="ECO:0000313" key="2">
    <source>
        <dbReference type="EMBL" id="VVC94306.1"/>
    </source>
</evidence>
<dbReference type="EMBL" id="FZQP02001937">
    <property type="protein sequence ID" value="VVC94306.1"/>
    <property type="molecule type" value="Genomic_DNA"/>
</dbReference>
<dbReference type="Proteomes" id="UP000324832">
    <property type="component" value="Unassembled WGS sequence"/>
</dbReference>
<feature type="region of interest" description="Disordered" evidence="1">
    <location>
        <begin position="1"/>
        <end position="25"/>
    </location>
</feature>
<sequence>MGRHIQPPDRDDRERSARWRQGHSPLVRRRSCAQDTLQLRTWKTPRFTQAALTSTKFLLDVVHAVSWLPPGWLWGSAMKTTHAASVATASGILALVMHYHGRRLLPR</sequence>
<feature type="compositionally biased region" description="Basic and acidic residues" evidence="1">
    <location>
        <begin position="1"/>
        <end position="17"/>
    </location>
</feature>
<dbReference type="AlphaFoldDB" id="A0A5E4QA50"/>
<organism evidence="2 3">
    <name type="scientific">Leptidea sinapis</name>
    <dbReference type="NCBI Taxonomy" id="189913"/>
    <lineage>
        <taxon>Eukaryota</taxon>
        <taxon>Metazoa</taxon>
        <taxon>Ecdysozoa</taxon>
        <taxon>Arthropoda</taxon>
        <taxon>Hexapoda</taxon>
        <taxon>Insecta</taxon>
        <taxon>Pterygota</taxon>
        <taxon>Neoptera</taxon>
        <taxon>Endopterygota</taxon>
        <taxon>Lepidoptera</taxon>
        <taxon>Glossata</taxon>
        <taxon>Ditrysia</taxon>
        <taxon>Papilionoidea</taxon>
        <taxon>Pieridae</taxon>
        <taxon>Dismorphiinae</taxon>
        <taxon>Leptidea</taxon>
    </lineage>
</organism>
<reference evidence="2 3" key="1">
    <citation type="submission" date="2017-07" db="EMBL/GenBank/DDBJ databases">
        <authorList>
            <person name="Talla V."/>
            <person name="Backstrom N."/>
        </authorList>
    </citation>
    <scope>NUCLEOTIDE SEQUENCE [LARGE SCALE GENOMIC DNA]</scope>
</reference>
<keyword evidence="3" id="KW-1185">Reference proteome</keyword>
<accession>A0A5E4QA50</accession>